<dbReference type="InterPro" id="IPR010982">
    <property type="entry name" value="Lambda_DNA-bd_dom_sf"/>
</dbReference>
<evidence type="ECO:0000259" key="2">
    <source>
        <dbReference type="PROSITE" id="PS50943"/>
    </source>
</evidence>
<dbReference type="SUPFAM" id="SSF47413">
    <property type="entry name" value="lambda repressor-like DNA-binding domains"/>
    <property type="match status" value="1"/>
</dbReference>
<dbReference type="InterPro" id="IPR001387">
    <property type="entry name" value="Cro/C1-type_HTH"/>
</dbReference>
<dbReference type="Pfam" id="PF13560">
    <property type="entry name" value="HTH_31"/>
    <property type="match status" value="1"/>
</dbReference>
<sequence length="400" mass="44447">MTDHLPFGKRVRFYRKRRGLSQRQLGDLLGRSEDWVYRVESERIPVNNVKMLADLAHALRVHVEDLQGTPTLLDDHGPHTASIPAIRMALMQSRRLAGSLYDDRETVRLERLSFAVEEAWRLYQNCHFARLGACLPGLLADARMAMHARTTGTEHAETLRLFALACHVAAVLLRKLGETNLAWTAVDQGDMAAAECGDPATMLALRRGVAHVQLGAGMPAEAVSVTLDAADDLEHGWWRSTPASLSLYGTLFLNGSVAAARMRNRALADHMMGKADEAARLLGGDSNEMWTSFGPSNVEIHRLALALEFEDIQLAVDVAPSVRAAGLPIERRGRARLDVARAYAEAGRTDEAIDHLKRAYWTAPEQIKAHEFARDLARRLHKRSRRRDVQDLAVRLGAIK</sequence>
<name>A0ABU4N9D3_9ACTN</name>
<evidence type="ECO:0000256" key="1">
    <source>
        <dbReference type="PROSITE-ProRule" id="PRU00339"/>
    </source>
</evidence>
<dbReference type="InterPro" id="IPR019734">
    <property type="entry name" value="TPR_rpt"/>
</dbReference>
<keyword evidence="1" id="KW-0802">TPR repeat</keyword>
<protein>
    <submittedName>
        <fullName evidence="3">Helix-turn-helix transcriptional regulator</fullName>
    </submittedName>
</protein>
<feature type="domain" description="HTH cro/C1-type" evidence="2">
    <location>
        <begin position="11"/>
        <end position="66"/>
    </location>
</feature>
<dbReference type="RefSeq" id="WP_210540117.1">
    <property type="nucleotide sequence ID" value="NZ_JARAYT010000001.1"/>
</dbReference>
<accession>A0ABU4N9D3</accession>
<dbReference type="PROSITE" id="PS50943">
    <property type="entry name" value="HTH_CROC1"/>
    <property type="match status" value="1"/>
</dbReference>
<evidence type="ECO:0000313" key="4">
    <source>
        <dbReference type="Proteomes" id="UP001271274"/>
    </source>
</evidence>
<dbReference type="PROSITE" id="PS50005">
    <property type="entry name" value="TPR"/>
    <property type="match status" value="1"/>
</dbReference>
<reference evidence="3 4" key="1">
    <citation type="journal article" date="2023" name="Microb. Genom.">
        <title>Mesoterricola silvestris gen. nov., sp. nov., Mesoterricola sediminis sp. nov., Geothrix oryzae sp. nov., Geothrix edaphica sp. nov., Geothrix rubra sp. nov., and Geothrix limicola sp. nov., six novel members of Acidobacteriota isolated from soils.</title>
        <authorList>
            <person name="Weisberg A.J."/>
            <person name="Pearce E."/>
            <person name="Kramer C.G."/>
            <person name="Chang J.H."/>
            <person name="Clarke C.R."/>
        </authorList>
    </citation>
    <scope>NUCLEOTIDE SEQUENCE [LARGE SCALE GENOMIC DNA]</scope>
    <source>
        <strain evidence="3 4">ID09-01A</strain>
    </source>
</reference>
<dbReference type="Proteomes" id="UP001271274">
    <property type="component" value="Unassembled WGS sequence"/>
</dbReference>
<dbReference type="EMBL" id="JARAYU010000001">
    <property type="protein sequence ID" value="MDX3698924.1"/>
    <property type="molecule type" value="Genomic_DNA"/>
</dbReference>
<dbReference type="CDD" id="cd00093">
    <property type="entry name" value="HTH_XRE"/>
    <property type="match status" value="1"/>
</dbReference>
<gene>
    <name evidence="3" type="ORF">PV662_03955</name>
</gene>
<organism evidence="3 4">
    <name type="scientific">Streptomyces europaeiscabiei</name>
    <dbReference type="NCBI Taxonomy" id="146819"/>
    <lineage>
        <taxon>Bacteria</taxon>
        <taxon>Bacillati</taxon>
        <taxon>Actinomycetota</taxon>
        <taxon>Actinomycetes</taxon>
        <taxon>Kitasatosporales</taxon>
        <taxon>Streptomycetaceae</taxon>
        <taxon>Streptomyces</taxon>
    </lineage>
</organism>
<feature type="repeat" description="TPR" evidence="1">
    <location>
        <begin position="333"/>
        <end position="366"/>
    </location>
</feature>
<dbReference type="Gene3D" id="1.10.260.40">
    <property type="entry name" value="lambda repressor-like DNA-binding domains"/>
    <property type="match status" value="1"/>
</dbReference>
<proteinExistence type="predicted"/>
<keyword evidence="4" id="KW-1185">Reference proteome</keyword>
<comment type="caution">
    <text evidence="3">The sequence shown here is derived from an EMBL/GenBank/DDBJ whole genome shotgun (WGS) entry which is preliminary data.</text>
</comment>
<dbReference type="SMART" id="SM00530">
    <property type="entry name" value="HTH_XRE"/>
    <property type="match status" value="1"/>
</dbReference>
<evidence type="ECO:0000313" key="3">
    <source>
        <dbReference type="EMBL" id="MDX3698924.1"/>
    </source>
</evidence>